<dbReference type="EMBL" id="QNUF01000012">
    <property type="protein sequence ID" value="REC75050.1"/>
    <property type="molecule type" value="Genomic_DNA"/>
</dbReference>
<protein>
    <submittedName>
        <fullName evidence="1">Uncharacterized protein</fullName>
    </submittedName>
</protein>
<proteinExistence type="predicted"/>
<dbReference type="Proteomes" id="UP000256491">
    <property type="component" value="Unassembled WGS sequence"/>
</dbReference>
<sequence>MLKNQNYSDMAIIKTATNIKITVKDSYHLNVGKKVEKIAKKINVEAQRDNLVLASNKKIMSHGNK</sequence>
<keyword evidence="2" id="KW-1185">Reference proteome</keyword>
<evidence type="ECO:0000313" key="1">
    <source>
        <dbReference type="EMBL" id="REC75050.1"/>
    </source>
</evidence>
<comment type="caution">
    <text evidence="1">The sequence shown here is derived from an EMBL/GenBank/DDBJ whole genome shotgun (WGS) entry which is preliminary data.</text>
</comment>
<accession>A0ABX9IJL5</accession>
<organism evidence="1 2">
    <name type="scientific">Chryseobacterium rhizosphaerae</name>
    <dbReference type="NCBI Taxonomy" id="395937"/>
    <lineage>
        <taxon>Bacteria</taxon>
        <taxon>Pseudomonadati</taxon>
        <taxon>Bacteroidota</taxon>
        <taxon>Flavobacteriia</taxon>
        <taxon>Flavobacteriales</taxon>
        <taxon>Weeksellaceae</taxon>
        <taxon>Chryseobacterium group</taxon>
        <taxon>Chryseobacterium</taxon>
    </lineage>
</organism>
<evidence type="ECO:0000313" key="2">
    <source>
        <dbReference type="Proteomes" id="UP000256491"/>
    </source>
</evidence>
<name>A0ABX9IJL5_9FLAO</name>
<reference evidence="1 2" key="1">
    <citation type="journal article" date="2010" name="Syst. Appl. Microbiol.">
        <title>Four new species of Chryseobacterium from the rhizosphere of coastal sand dune plants, Chryseobacterium elymi sp. nov., Chryseobacterium hagamense sp. nov., Chryseobacterium lathyri sp. nov. and Chryseobacterium rhizosphaerae sp. nov.</title>
        <authorList>
            <person name="Cho S.H."/>
            <person name="Lee K.S."/>
            <person name="Shin D.S."/>
            <person name="Han J.H."/>
            <person name="Park K.S."/>
            <person name="Lee C.H."/>
            <person name="Park K.H."/>
            <person name="Kim S.B."/>
        </authorList>
    </citation>
    <scope>NUCLEOTIDE SEQUENCE [LARGE SCALE GENOMIC DNA]</scope>
    <source>
        <strain evidence="1 2">KCTC 22548</strain>
    </source>
</reference>
<gene>
    <name evidence="1" type="ORF">DRF57_11915</name>
</gene>